<dbReference type="GO" id="GO:0016020">
    <property type="term" value="C:membrane"/>
    <property type="evidence" value="ECO:0007669"/>
    <property type="project" value="TreeGrafter"/>
</dbReference>
<evidence type="ECO:0000256" key="1">
    <source>
        <dbReference type="ARBA" id="ARBA00022448"/>
    </source>
</evidence>
<dbReference type="PANTHER" id="PTHR10219">
    <property type="entry name" value="GLYCOLIPID TRANSFER PROTEIN-RELATED"/>
    <property type="match status" value="1"/>
</dbReference>
<feature type="domain" description="FYVE-type" evidence="7">
    <location>
        <begin position="137"/>
        <end position="198"/>
    </location>
</feature>
<dbReference type="Gene3D" id="1.10.3520.10">
    <property type="entry name" value="Glycolipid transfer protein"/>
    <property type="match status" value="1"/>
</dbReference>
<protein>
    <submittedName>
        <fullName evidence="8">Unnamed protein product</fullName>
    </submittedName>
</protein>
<dbReference type="InterPro" id="IPR011011">
    <property type="entry name" value="Znf_FYVE_PHD"/>
</dbReference>
<dbReference type="GO" id="GO:1902388">
    <property type="term" value="F:ceramide 1-phosphate transfer activity"/>
    <property type="evidence" value="ECO:0007669"/>
    <property type="project" value="TreeGrafter"/>
</dbReference>
<feature type="region of interest" description="Disordered" evidence="6">
    <location>
        <begin position="1"/>
        <end position="130"/>
    </location>
</feature>
<dbReference type="GO" id="GO:0005829">
    <property type="term" value="C:cytosol"/>
    <property type="evidence" value="ECO:0007669"/>
    <property type="project" value="TreeGrafter"/>
</dbReference>
<feature type="compositionally biased region" description="Acidic residues" evidence="6">
    <location>
        <begin position="121"/>
        <end position="130"/>
    </location>
</feature>
<dbReference type="FunFam" id="1.10.3520.10:FF:000005">
    <property type="entry name" value="Accelerated cell death 11"/>
    <property type="match status" value="1"/>
</dbReference>
<dbReference type="Pfam" id="PF01363">
    <property type="entry name" value="FYVE"/>
    <property type="match status" value="1"/>
</dbReference>
<dbReference type="InterPro" id="IPR000306">
    <property type="entry name" value="Znf_FYVE"/>
</dbReference>
<dbReference type="Proteomes" id="UP001165083">
    <property type="component" value="Unassembled WGS sequence"/>
</dbReference>
<feature type="region of interest" description="Disordered" evidence="6">
    <location>
        <begin position="381"/>
        <end position="445"/>
    </location>
</feature>
<evidence type="ECO:0000259" key="7">
    <source>
        <dbReference type="PROSITE" id="PS50178"/>
    </source>
</evidence>
<dbReference type="InterPro" id="IPR036497">
    <property type="entry name" value="GLTP_sf"/>
</dbReference>
<dbReference type="GO" id="GO:0008270">
    <property type="term" value="F:zinc ion binding"/>
    <property type="evidence" value="ECO:0007669"/>
    <property type="project" value="UniProtKB-KW"/>
</dbReference>
<dbReference type="OrthoDB" id="116883at2759"/>
<dbReference type="SUPFAM" id="SSF57903">
    <property type="entry name" value="FYVE/PHD zinc finger"/>
    <property type="match status" value="1"/>
</dbReference>
<evidence type="ECO:0000256" key="2">
    <source>
        <dbReference type="ARBA" id="ARBA00022723"/>
    </source>
</evidence>
<evidence type="ECO:0000256" key="4">
    <source>
        <dbReference type="ARBA" id="ARBA00022833"/>
    </source>
</evidence>
<gene>
    <name evidence="8" type="ORF">Plil01_001155100</name>
</gene>
<proteinExistence type="predicted"/>
<keyword evidence="9" id="KW-1185">Reference proteome</keyword>
<dbReference type="SUPFAM" id="SSF110004">
    <property type="entry name" value="Glycolipid transfer protein, GLTP"/>
    <property type="match status" value="1"/>
</dbReference>
<dbReference type="InterPro" id="IPR014830">
    <property type="entry name" value="Glycolipid_transfer_prot_dom"/>
</dbReference>
<feature type="compositionally biased region" description="Basic residues" evidence="6">
    <location>
        <begin position="387"/>
        <end position="400"/>
    </location>
</feature>
<dbReference type="Pfam" id="PF08718">
    <property type="entry name" value="GLTP"/>
    <property type="match status" value="1"/>
</dbReference>
<feature type="compositionally biased region" description="Low complexity" evidence="6">
    <location>
        <begin position="45"/>
        <end position="61"/>
    </location>
</feature>
<dbReference type="Gene3D" id="3.30.40.10">
    <property type="entry name" value="Zinc/RING finger domain, C3HC4 (zinc finger)"/>
    <property type="match status" value="1"/>
</dbReference>
<name>A0A9W6X2L4_9STRA</name>
<dbReference type="PANTHER" id="PTHR10219:SF43">
    <property type="entry name" value="GLYCOLIPID TRANSFER PROTEIN DOMAIN-CONTAINING PROTEIN"/>
    <property type="match status" value="1"/>
</dbReference>
<keyword evidence="4" id="KW-0862">Zinc</keyword>
<evidence type="ECO:0000256" key="5">
    <source>
        <dbReference type="PROSITE-ProRule" id="PRU00091"/>
    </source>
</evidence>
<keyword evidence="2" id="KW-0479">Metal-binding</keyword>
<comment type="caution">
    <text evidence="8">The sequence shown here is derived from an EMBL/GenBank/DDBJ whole genome shotgun (WGS) entry which is preliminary data.</text>
</comment>
<sequence>MVDSVVWPTPPPESSAQLICREPGAATPRWHSPLCDEQVAPPGPGHSSAGSAAMGEAAAPPTVLTSSPPAVSEPMRASPPVSGRSGRNLRRKVVDELKSVRVRKSPAAKAKAAGAPPPLELNDDADEEDDDAVQDLQAKAKGCSICERSFTVFRAKHTCKMCAQKICDDCSKNRMKLHRRLERKKGSRLCDPCARNYMHTEHGAGSGEDALGPCPDASPALTSIHSEYALTHKQGETGGLSRRHSVPAKTLTSMIHAKEKTPTTTTNAASSSAAQQVTATTSSGISKMRQVRRVTHPSHLRTRHWVSLLVIAVLVMLRVIYYNRRNGVDGSALASATAAPSLAPPPYSFVERALDNLLSMRTLGTYLLGLVLFDELSRPKSDGMVSKKPRKQRRRRRRRVSSSSGDQRERTKFSLSDTSVASKRRAVESSAPSSPHTSQEDDLEVSVIEPNHDDETFTLDKLVAALDEGAKTRAPDGGLTLVSFMATCKVICGFLGVFGRATSFAGSTVGAYFTSIEHNLEAWPVPTSSNTWKEQSVKAVIEHEVDLGVADVGGKKKPSCSRSLLRLLWFVQFVEACVRLTLLESAEENCYNGASKAYEETLGKRHPWLVRKGVNTALGSIPTRSHILGELHVGVGDALDPLRKSHAELVRVIAELKAVFEEHGLTDLK</sequence>
<dbReference type="SMART" id="SM00064">
    <property type="entry name" value="FYVE"/>
    <property type="match status" value="1"/>
</dbReference>
<organism evidence="8 9">
    <name type="scientific">Phytophthora lilii</name>
    <dbReference type="NCBI Taxonomy" id="2077276"/>
    <lineage>
        <taxon>Eukaryota</taxon>
        <taxon>Sar</taxon>
        <taxon>Stramenopiles</taxon>
        <taxon>Oomycota</taxon>
        <taxon>Peronosporomycetes</taxon>
        <taxon>Peronosporales</taxon>
        <taxon>Peronosporaceae</taxon>
        <taxon>Phytophthora</taxon>
    </lineage>
</organism>
<dbReference type="EMBL" id="BSXW01000667">
    <property type="protein sequence ID" value="GMF27589.1"/>
    <property type="molecule type" value="Genomic_DNA"/>
</dbReference>
<evidence type="ECO:0000313" key="9">
    <source>
        <dbReference type="Proteomes" id="UP001165083"/>
    </source>
</evidence>
<keyword evidence="1" id="KW-0813">Transport</keyword>
<dbReference type="InterPro" id="IPR017455">
    <property type="entry name" value="Znf_FYVE-rel"/>
</dbReference>
<evidence type="ECO:0000313" key="8">
    <source>
        <dbReference type="EMBL" id="GMF27589.1"/>
    </source>
</evidence>
<accession>A0A9W6X2L4</accession>
<dbReference type="GO" id="GO:1902387">
    <property type="term" value="F:ceramide 1-phosphate binding"/>
    <property type="evidence" value="ECO:0007669"/>
    <property type="project" value="TreeGrafter"/>
</dbReference>
<feature type="region of interest" description="Disordered" evidence="6">
    <location>
        <begin position="257"/>
        <end position="291"/>
    </location>
</feature>
<evidence type="ECO:0000256" key="6">
    <source>
        <dbReference type="SAM" id="MobiDB-lite"/>
    </source>
</evidence>
<reference evidence="8" key="1">
    <citation type="submission" date="2023-04" db="EMBL/GenBank/DDBJ databases">
        <title>Phytophthora lilii NBRC 32176.</title>
        <authorList>
            <person name="Ichikawa N."/>
            <person name="Sato H."/>
            <person name="Tonouchi N."/>
        </authorList>
    </citation>
    <scope>NUCLEOTIDE SEQUENCE</scope>
    <source>
        <strain evidence="8">NBRC 32176</strain>
    </source>
</reference>
<dbReference type="AlphaFoldDB" id="A0A9W6X2L4"/>
<dbReference type="PROSITE" id="PS50178">
    <property type="entry name" value="ZF_FYVE"/>
    <property type="match status" value="1"/>
</dbReference>
<feature type="compositionally biased region" description="Low complexity" evidence="6">
    <location>
        <begin position="262"/>
        <end position="283"/>
    </location>
</feature>
<keyword evidence="3 5" id="KW-0863">Zinc-finger</keyword>
<dbReference type="InterPro" id="IPR013083">
    <property type="entry name" value="Znf_RING/FYVE/PHD"/>
</dbReference>
<evidence type="ECO:0000256" key="3">
    <source>
        <dbReference type="ARBA" id="ARBA00022771"/>
    </source>
</evidence>